<dbReference type="Pfam" id="PF01694">
    <property type="entry name" value="Rhomboid"/>
    <property type="match status" value="1"/>
</dbReference>
<dbReference type="GO" id="GO:0031969">
    <property type="term" value="C:chloroplast membrane"/>
    <property type="evidence" value="ECO:0007669"/>
    <property type="project" value="TreeGrafter"/>
</dbReference>
<protein>
    <recommendedName>
        <fullName evidence="6">Peptidase S54 rhomboid domain-containing protein</fullName>
    </recommendedName>
</protein>
<dbReference type="InterPro" id="IPR022764">
    <property type="entry name" value="Peptidase_S54_rhomboid_dom"/>
</dbReference>
<dbReference type="GO" id="GO:0004252">
    <property type="term" value="F:serine-type endopeptidase activity"/>
    <property type="evidence" value="ECO:0007669"/>
    <property type="project" value="InterPro"/>
</dbReference>
<dbReference type="InterPro" id="IPR050925">
    <property type="entry name" value="Rhomboid_protease_S54"/>
</dbReference>
<dbReference type="EMBL" id="BSYO01000029">
    <property type="protein sequence ID" value="GMH25080.1"/>
    <property type="molecule type" value="Genomic_DNA"/>
</dbReference>
<keyword evidence="3" id="KW-0812">Transmembrane</keyword>
<dbReference type="SUPFAM" id="SSF144091">
    <property type="entry name" value="Rhomboid-like"/>
    <property type="match status" value="1"/>
</dbReference>
<reference evidence="7" key="1">
    <citation type="submission" date="2023-05" db="EMBL/GenBank/DDBJ databases">
        <title>Nepenthes gracilis genome sequencing.</title>
        <authorList>
            <person name="Fukushima K."/>
        </authorList>
    </citation>
    <scope>NUCLEOTIDE SEQUENCE</scope>
    <source>
        <strain evidence="7">SING2019-196</strain>
    </source>
</reference>
<dbReference type="Gene3D" id="1.20.1540.10">
    <property type="entry name" value="Rhomboid-like"/>
    <property type="match status" value="1"/>
</dbReference>
<dbReference type="PANTHER" id="PTHR43731:SF26">
    <property type="entry name" value="RHOMBOID-LIKE PROTEIN 10, CHLOROPLASTIC"/>
    <property type="match status" value="1"/>
</dbReference>
<sequence length="137" mass="14959">MSKETGIGGCLSFGTSKKGSFDRRRWTNVLLAINVMLYVAQIASQGKLMLWGAKINSLINRGQWWRLVTSSFLHAHIGHLMVNCYSLNSVGPTVENLRGPRRFFAIYFTSAVASSAVSYWLCQAPAVGASGAIFGLV</sequence>
<comment type="similarity">
    <text evidence="2">Belongs to the peptidase S54 family.</text>
</comment>
<keyword evidence="4" id="KW-1133">Transmembrane helix</keyword>
<proteinExistence type="inferred from homology"/>
<comment type="subcellular location">
    <subcellularLocation>
        <location evidence="1">Membrane</location>
        <topology evidence="1">Multi-pass membrane protein</topology>
    </subcellularLocation>
</comment>
<dbReference type="PANTHER" id="PTHR43731">
    <property type="entry name" value="RHOMBOID PROTEASE"/>
    <property type="match status" value="1"/>
</dbReference>
<evidence type="ECO:0000256" key="3">
    <source>
        <dbReference type="ARBA" id="ARBA00022692"/>
    </source>
</evidence>
<keyword evidence="8" id="KW-1185">Reference proteome</keyword>
<evidence type="ECO:0000313" key="7">
    <source>
        <dbReference type="EMBL" id="GMH25080.1"/>
    </source>
</evidence>
<accession>A0AAD3Y2H1</accession>
<dbReference type="Proteomes" id="UP001279734">
    <property type="component" value="Unassembled WGS sequence"/>
</dbReference>
<evidence type="ECO:0000256" key="4">
    <source>
        <dbReference type="ARBA" id="ARBA00022989"/>
    </source>
</evidence>
<evidence type="ECO:0000259" key="6">
    <source>
        <dbReference type="Pfam" id="PF01694"/>
    </source>
</evidence>
<dbReference type="InterPro" id="IPR035952">
    <property type="entry name" value="Rhomboid-like_sf"/>
</dbReference>
<evidence type="ECO:0000313" key="8">
    <source>
        <dbReference type="Proteomes" id="UP001279734"/>
    </source>
</evidence>
<organism evidence="7 8">
    <name type="scientific">Nepenthes gracilis</name>
    <name type="common">Slender pitcher plant</name>
    <dbReference type="NCBI Taxonomy" id="150966"/>
    <lineage>
        <taxon>Eukaryota</taxon>
        <taxon>Viridiplantae</taxon>
        <taxon>Streptophyta</taxon>
        <taxon>Embryophyta</taxon>
        <taxon>Tracheophyta</taxon>
        <taxon>Spermatophyta</taxon>
        <taxon>Magnoliopsida</taxon>
        <taxon>eudicotyledons</taxon>
        <taxon>Gunneridae</taxon>
        <taxon>Pentapetalae</taxon>
        <taxon>Caryophyllales</taxon>
        <taxon>Nepenthaceae</taxon>
        <taxon>Nepenthes</taxon>
    </lineage>
</organism>
<evidence type="ECO:0000256" key="2">
    <source>
        <dbReference type="ARBA" id="ARBA00009045"/>
    </source>
</evidence>
<gene>
    <name evidence="7" type="ORF">Nepgr_026923</name>
</gene>
<feature type="domain" description="Peptidase S54 rhomboid" evidence="6">
    <location>
        <begin position="61"/>
        <end position="136"/>
    </location>
</feature>
<evidence type="ECO:0000256" key="1">
    <source>
        <dbReference type="ARBA" id="ARBA00004141"/>
    </source>
</evidence>
<dbReference type="AlphaFoldDB" id="A0AAD3Y2H1"/>
<evidence type="ECO:0000256" key="5">
    <source>
        <dbReference type="ARBA" id="ARBA00023136"/>
    </source>
</evidence>
<comment type="caution">
    <text evidence="7">The sequence shown here is derived from an EMBL/GenBank/DDBJ whole genome shotgun (WGS) entry which is preliminary data.</text>
</comment>
<name>A0AAD3Y2H1_NEPGR</name>
<keyword evidence="5" id="KW-0472">Membrane</keyword>